<evidence type="ECO:0000256" key="3">
    <source>
        <dbReference type="ARBA" id="ARBA00001907"/>
    </source>
</evidence>
<sequence>MTEIDRPLSGVERWYWLCDQFSPLNVIARVRVHGALSPEAMRRGLDALQARHPLLRTAIEQADDGTSPRWVPAQGRPIPLRHVTGAADGQWVDEVNEHELAERVDWRTGPMMRATIVSAPGEVHDLLVIVPHIIADGTTVLTLARQWLELAATAVTAPPRPGAERALPPPDAMLPERHRGTEGADRLAEQTARDEATMTQYQPGRIEPTVQLPLEQRRTKLVHRELTGAQLDAVLRACQRENTTVHGALTAAMVQAAARDADQAHTHVAIGSPIDFRDGLVPPVAGHEVGTYVATVPSVISCTADLWEAARAVNADLSRRKTDEDHFCLVNMVSSQCPESLDQARPFLEFMEKNGPINLCASNIGRYDFPDTIGDWQLSDAQFLTGISVNGYFVATINTSHGRLFWNFTYIAEAIPDARARHLADDCLATLLSATAEHVHPTVEPEST</sequence>
<protein>
    <recommendedName>
        <fullName evidence="6">Phthiocerol/phthiodiolone dimycocerosyl transferase</fullName>
        <ecNumber evidence="5">2.3.1.282</ecNumber>
    </recommendedName>
    <alternativeName>
        <fullName evidence="11">Acyltransferase PapA5</fullName>
    </alternativeName>
    <alternativeName>
        <fullName evidence="9">Phthiocerol/phthiodiolone O-acyltransferase</fullName>
    </alternativeName>
    <alternativeName>
        <fullName evidence="10">Polyketide synthase-associated protein A5</fullName>
    </alternativeName>
</protein>
<dbReference type="PANTHER" id="PTHR28037:SF1">
    <property type="entry name" value="ALCOHOL O-ACETYLTRANSFERASE 1-RELATED"/>
    <property type="match status" value="1"/>
</dbReference>
<evidence type="ECO:0000313" key="16">
    <source>
        <dbReference type="Proteomes" id="UP001500908"/>
    </source>
</evidence>
<keyword evidence="8" id="KW-0012">Acyltransferase</keyword>
<dbReference type="RefSeq" id="WP_344969231.1">
    <property type="nucleotide sequence ID" value="NZ_BAABDD010000006.1"/>
</dbReference>
<dbReference type="PANTHER" id="PTHR28037">
    <property type="entry name" value="ALCOHOL O-ACETYLTRANSFERASE 1-RELATED"/>
    <property type="match status" value="1"/>
</dbReference>
<evidence type="ECO:0000256" key="8">
    <source>
        <dbReference type="ARBA" id="ARBA00023315"/>
    </source>
</evidence>
<evidence type="ECO:0000256" key="4">
    <source>
        <dbReference type="ARBA" id="ARBA00006558"/>
    </source>
</evidence>
<comment type="catalytic activity">
    <reaction evidence="1">
        <text>2 a mycocerosyl-[mycocerosic acid synthase] + a phthiocerol = a dimycocerosyl phthiocerol + 2 holo-[mycocerosic acid synthase].</text>
        <dbReference type="EC" id="2.3.1.282"/>
    </reaction>
</comment>
<gene>
    <name evidence="15" type="ORF">GCM10022402_16800</name>
</gene>
<evidence type="ECO:0000256" key="9">
    <source>
        <dbReference type="ARBA" id="ARBA00030465"/>
    </source>
</evidence>
<evidence type="ECO:0000256" key="5">
    <source>
        <dbReference type="ARBA" id="ARBA00012866"/>
    </source>
</evidence>
<name>A0ABP7FEZ3_9ACTN</name>
<dbReference type="InterPro" id="IPR001242">
    <property type="entry name" value="Condensation_dom"/>
</dbReference>
<evidence type="ECO:0000313" key="15">
    <source>
        <dbReference type="EMBL" id="GAA3737443.1"/>
    </source>
</evidence>
<evidence type="ECO:0000259" key="14">
    <source>
        <dbReference type="Pfam" id="PF16911"/>
    </source>
</evidence>
<dbReference type="InterPro" id="IPR052058">
    <property type="entry name" value="Alcohol_O-acetyltransferase"/>
</dbReference>
<comment type="catalytic activity">
    <reaction evidence="2">
        <text>2 a mycocerosyl-[mycocerosic acid synthase] + a phenolphthiocerol = a dimycocerosyl phenolphthiocerol + 2 holo-[mycocerosic acid synthase].</text>
        <dbReference type="EC" id="2.3.1.282"/>
    </reaction>
</comment>
<comment type="caution">
    <text evidence="15">The sequence shown here is derived from an EMBL/GenBank/DDBJ whole genome shotgun (WGS) entry which is preliminary data.</text>
</comment>
<evidence type="ECO:0000256" key="11">
    <source>
        <dbReference type="ARBA" id="ARBA00033407"/>
    </source>
</evidence>
<evidence type="ECO:0000256" key="2">
    <source>
        <dbReference type="ARBA" id="ARBA00000625"/>
    </source>
</evidence>
<dbReference type="Gene3D" id="3.30.559.10">
    <property type="entry name" value="Chloramphenicol acetyltransferase-like domain"/>
    <property type="match status" value="1"/>
</dbReference>
<dbReference type="SUPFAM" id="SSF52777">
    <property type="entry name" value="CoA-dependent acyltransferases"/>
    <property type="match status" value="2"/>
</dbReference>
<dbReference type="Gene3D" id="3.30.559.30">
    <property type="entry name" value="Nonribosomal peptide synthetase, condensation domain"/>
    <property type="match status" value="1"/>
</dbReference>
<evidence type="ECO:0000256" key="6">
    <source>
        <dbReference type="ARBA" id="ARBA00013449"/>
    </source>
</evidence>
<evidence type="ECO:0000259" key="13">
    <source>
        <dbReference type="Pfam" id="PF00668"/>
    </source>
</evidence>
<proteinExistence type="inferred from homology"/>
<feature type="domain" description="Condensation" evidence="13">
    <location>
        <begin position="25"/>
        <end position="147"/>
    </location>
</feature>
<keyword evidence="16" id="KW-1185">Reference proteome</keyword>
<dbReference type="Proteomes" id="UP001500908">
    <property type="component" value="Unassembled WGS sequence"/>
</dbReference>
<accession>A0ABP7FEZ3</accession>
<dbReference type="InterPro" id="IPR031641">
    <property type="entry name" value="PapA_C"/>
</dbReference>
<evidence type="ECO:0000256" key="10">
    <source>
        <dbReference type="ARBA" id="ARBA00032317"/>
    </source>
</evidence>
<dbReference type="EMBL" id="BAABDD010000006">
    <property type="protein sequence ID" value="GAA3737443.1"/>
    <property type="molecule type" value="Genomic_DNA"/>
</dbReference>
<comment type="similarity">
    <text evidence="4">Belongs to the acyltransferase PapA5 family.</text>
</comment>
<reference evidence="16" key="1">
    <citation type="journal article" date="2019" name="Int. J. Syst. Evol. Microbiol.">
        <title>The Global Catalogue of Microorganisms (GCM) 10K type strain sequencing project: providing services to taxonomists for standard genome sequencing and annotation.</title>
        <authorList>
            <consortium name="The Broad Institute Genomics Platform"/>
            <consortium name="The Broad Institute Genome Sequencing Center for Infectious Disease"/>
            <person name="Wu L."/>
            <person name="Ma J."/>
        </authorList>
    </citation>
    <scope>NUCLEOTIDE SEQUENCE [LARGE SCALE GENOMIC DNA]</scope>
    <source>
        <strain evidence="16">JCM 17137</strain>
    </source>
</reference>
<evidence type="ECO:0000256" key="1">
    <source>
        <dbReference type="ARBA" id="ARBA00000026"/>
    </source>
</evidence>
<dbReference type="InterPro" id="IPR023213">
    <property type="entry name" value="CAT-like_dom_sf"/>
</dbReference>
<feature type="domain" description="Phthiocerol/phthiodiolone dimycocerosyl transferase C-terminal" evidence="14">
    <location>
        <begin position="220"/>
        <end position="318"/>
    </location>
</feature>
<dbReference type="EC" id="2.3.1.282" evidence="5"/>
<keyword evidence="7" id="KW-0808">Transferase</keyword>
<evidence type="ECO:0000256" key="12">
    <source>
        <dbReference type="SAM" id="MobiDB-lite"/>
    </source>
</evidence>
<feature type="region of interest" description="Disordered" evidence="12">
    <location>
        <begin position="159"/>
        <end position="187"/>
    </location>
</feature>
<comment type="catalytic activity">
    <reaction evidence="3">
        <text>2 a mycocerosyl-[mycocerosic acid synthase] + a phthiodiolone = a dimycocerosyl phthiodiolone + 2 holo-[mycocerosic acid synthase].</text>
        <dbReference type="EC" id="2.3.1.282"/>
    </reaction>
</comment>
<dbReference type="Pfam" id="PF16911">
    <property type="entry name" value="PapA_C"/>
    <property type="match status" value="1"/>
</dbReference>
<dbReference type="Pfam" id="PF00668">
    <property type="entry name" value="Condensation"/>
    <property type="match status" value="1"/>
</dbReference>
<evidence type="ECO:0000256" key="7">
    <source>
        <dbReference type="ARBA" id="ARBA00022679"/>
    </source>
</evidence>
<feature type="compositionally biased region" description="Basic and acidic residues" evidence="12">
    <location>
        <begin position="174"/>
        <end position="187"/>
    </location>
</feature>
<organism evidence="15 16">
    <name type="scientific">Salinactinospora qingdaonensis</name>
    <dbReference type="NCBI Taxonomy" id="702744"/>
    <lineage>
        <taxon>Bacteria</taxon>
        <taxon>Bacillati</taxon>
        <taxon>Actinomycetota</taxon>
        <taxon>Actinomycetes</taxon>
        <taxon>Streptosporangiales</taxon>
        <taxon>Nocardiopsidaceae</taxon>
        <taxon>Salinactinospora</taxon>
    </lineage>
</organism>